<accession>A0A645BQY4</accession>
<evidence type="ECO:0000313" key="1">
    <source>
        <dbReference type="EMBL" id="MPM65643.1"/>
    </source>
</evidence>
<comment type="caution">
    <text evidence="1">The sequence shown here is derived from an EMBL/GenBank/DDBJ whole genome shotgun (WGS) entry which is preliminary data.</text>
</comment>
<name>A0A645BQY4_9ZZZZ</name>
<sequence length="133" mass="14222">MSSEYFEAQARDVMERAGGDPGNAGPLAAWAEDARLHRDWQRLGVIVAYDGTLVAETIRLNVLVGVSVVYVTDALIELPDPDDIDGTILDLACGAIRQQIGQPVIHVPAWQVCSGRSRGIVSAGVPRRQTTGA</sequence>
<organism evidence="1">
    <name type="scientific">bioreactor metagenome</name>
    <dbReference type="NCBI Taxonomy" id="1076179"/>
    <lineage>
        <taxon>unclassified sequences</taxon>
        <taxon>metagenomes</taxon>
        <taxon>ecological metagenomes</taxon>
    </lineage>
</organism>
<dbReference type="AlphaFoldDB" id="A0A645BQY4"/>
<proteinExistence type="predicted"/>
<reference evidence="1" key="1">
    <citation type="submission" date="2019-08" db="EMBL/GenBank/DDBJ databases">
        <authorList>
            <person name="Kucharzyk K."/>
            <person name="Murdoch R.W."/>
            <person name="Higgins S."/>
            <person name="Loffler F."/>
        </authorList>
    </citation>
    <scope>NUCLEOTIDE SEQUENCE</scope>
</reference>
<gene>
    <name evidence="1" type="ORF">SDC9_112540</name>
</gene>
<protein>
    <submittedName>
        <fullName evidence="1">Uncharacterized protein</fullName>
    </submittedName>
</protein>
<dbReference type="EMBL" id="VSSQ01020631">
    <property type="protein sequence ID" value="MPM65643.1"/>
    <property type="molecule type" value="Genomic_DNA"/>
</dbReference>